<dbReference type="AlphaFoldDB" id="A0A9W8LXD9"/>
<sequence>MTLIGSRFQIGAAYMPLSTLLMTVPQPLRIQWPTPPSLTLSALPTISALYRYIWSISLGRLERRWESHLPPEQGTLTIRGFGLRHDAENNIGNLDDAN</sequence>
<protein>
    <submittedName>
        <fullName evidence="1">Uncharacterized protein</fullName>
    </submittedName>
</protein>
<organism evidence="1 2">
    <name type="scientific">Coemansia brasiliensis</name>
    <dbReference type="NCBI Taxonomy" id="2650707"/>
    <lineage>
        <taxon>Eukaryota</taxon>
        <taxon>Fungi</taxon>
        <taxon>Fungi incertae sedis</taxon>
        <taxon>Zoopagomycota</taxon>
        <taxon>Kickxellomycotina</taxon>
        <taxon>Kickxellomycetes</taxon>
        <taxon>Kickxellales</taxon>
        <taxon>Kickxellaceae</taxon>
        <taxon>Coemansia</taxon>
    </lineage>
</organism>
<evidence type="ECO:0000313" key="2">
    <source>
        <dbReference type="Proteomes" id="UP001139887"/>
    </source>
</evidence>
<feature type="non-terminal residue" evidence="1">
    <location>
        <position position="98"/>
    </location>
</feature>
<keyword evidence="2" id="KW-1185">Reference proteome</keyword>
<accession>A0A9W8LXD9</accession>
<dbReference type="Proteomes" id="UP001139887">
    <property type="component" value="Unassembled WGS sequence"/>
</dbReference>
<reference evidence="1" key="1">
    <citation type="submission" date="2022-07" db="EMBL/GenBank/DDBJ databases">
        <title>Phylogenomic reconstructions and comparative analyses of Kickxellomycotina fungi.</title>
        <authorList>
            <person name="Reynolds N.K."/>
            <person name="Stajich J.E."/>
            <person name="Barry K."/>
            <person name="Grigoriev I.V."/>
            <person name="Crous P."/>
            <person name="Smith M.E."/>
        </authorList>
    </citation>
    <scope>NUCLEOTIDE SEQUENCE</scope>
    <source>
        <strain evidence="1">NRRL 1566</strain>
    </source>
</reference>
<name>A0A9W8LXD9_9FUNG</name>
<dbReference type="OrthoDB" id="5817083at2759"/>
<proteinExistence type="predicted"/>
<dbReference type="EMBL" id="JANBUW010001759">
    <property type="protein sequence ID" value="KAJ2842463.1"/>
    <property type="molecule type" value="Genomic_DNA"/>
</dbReference>
<comment type="caution">
    <text evidence="1">The sequence shown here is derived from an EMBL/GenBank/DDBJ whole genome shotgun (WGS) entry which is preliminary data.</text>
</comment>
<evidence type="ECO:0000313" key="1">
    <source>
        <dbReference type="EMBL" id="KAJ2842463.1"/>
    </source>
</evidence>
<gene>
    <name evidence="1" type="ORF">IWW36_005898</name>
</gene>